<gene>
    <name evidence="3" type="primary">20208545</name>
    <name evidence="2" type="ORF">HELRODRAFT_182493</name>
</gene>
<dbReference type="KEGG" id="hro:HELRODRAFT_182493"/>
<keyword evidence="4" id="KW-1185">Reference proteome</keyword>
<sequence length="216" mass="24913">MFIVLVCVCLVITFLCCLHHWDSKRMDPASTLSIKTAVVHHSGHAQHQLQLHLKHQQQKEITKVQKIEQRQHQLEKHLQRQPFDNFSTNYSEHCGEFNSTKYSTPHFTDPHQPPKTPQNKCWIPACEMCCEATQICAPDHPPLSLQKKKNLTKQKVVSSTNIVRKKINKWLKSNRSTKVNGSLVDPTENRMSGLTTVSLKYGQEDKNNVFYLSPFN</sequence>
<reference evidence="3" key="3">
    <citation type="submission" date="2015-06" db="UniProtKB">
        <authorList>
            <consortium name="EnsemblMetazoa"/>
        </authorList>
    </citation>
    <scope>IDENTIFICATION</scope>
</reference>
<reference evidence="4" key="1">
    <citation type="submission" date="2012-12" db="EMBL/GenBank/DDBJ databases">
        <authorList>
            <person name="Hellsten U."/>
            <person name="Grimwood J."/>
            <person name="Chapman J.A."/>
            <person name="Shapiro H."/>
            <person name="Aerts A."/>
            <person name="Otillar R.P."/>
            <person name="Terry A.Y."/>
            <person name="Boore J.L."/>
            <person name="Simakov O."/>
            <person name="Marletaz F."/>
            <person name="Cho S.-J."/>
            <person name="Edsinger-Gonzales E."/>
            <person name="Havlak P."/>
            <person name="Kuo D.-H."/>
            <person name="Larsson T."/>
            <person name="Lv J."/>
            <person name="Arendt D."/>
            <person name="Savage R."/>
            <person name="Osoegawa K."/>
            <person name="de Jong P."/>
            <person name="Lindberg D.R."/>
            <person name="Seaver E.C."/>
            <person name="Weisblat D.A."/>
            <person name="Putnam N.H."/>
            <person name="Grigoriev I.V."/>
            <person name="Rokhsar D.S."/>
        </authorList>
    </citation>
    <scope>NUCLEOTIDE SEQUENCE</scope>
</reference>
<evidence type="ECO:0000313" key="3">
    <source>
        <dbReference type="EnsemblMetazoa" id="HelroP182493"/>
    </source>
</evidence>
<feature type="signal peptide" evidence="1">
    <location>
        <begin position="1"/>
        <end position="23"/>
    </location>
</feature>
<name>T1FI96_HELRO</name>
<proteinExistence type="predicted"/>
<accession>T1FI96</accession>
<dbReference type="EMBL" id="KB097739">
    <property type="protein sequence ID" value="ESN90905.1"/>
    <property type="molecule type" value="Genomic_DNA"/>
</dbReference>
<dbReference type="InParanoid" id="T1FI96"/>
<reference evidence="2 4" key="2">
    <citation type="journal article" date="2013" name="Nature">
        <title>Insights into bilaterian evolution from three spiralian genomes.</title>
        <authorList>
            <person name="Simakov O."/>
            <person name="Marletaz F."/>
            <person name="Cho S.J."/>
            <person name="Edsinger-Gonzales E."/>
            <person name="Havlak P."/>
            <person name="Hellsten U."/>
            <person name="Kuo D.H."/>
            <person name="Larsson T."/>
            <person name="Lv J."/>
            <person name="Arendt D."/>
            <person name="Savage R."/>
            <person name="Osoegawa K."/>
            <person name="de Jong P."/>
            <person name="Grimwood J."/>
            <person name="Chapman J.A."/>
            <person name="Shapiro H."/>
            <person name="Aerts A."/>
            <person name="Otillar R.P."/>
            <person name="Terry A.Y."/>
            <person name="Boore J.L."/>
            <person name="Grigoriev I.V."/>
            <person name="Lindberg D.R."/>
            <person name="Seaver E.C."/>
            <person name="Weisblat D.A."/>
            <person name="Putnam N.H."/>
            <person name="Rokhsar D.S."/>
        </authorList>
    </citation>
    <scope>NUCLEOTIDE SEQUENCE</scope>
</reference>
<dbReference type="HOGENOM" id="CLU_1278887_0_0_1"/>
<dbReference type="Proteomes" id="UP000015101">
    <property type="component" value="Unassembled WGS sequence"/>
</dbReference>
<evidence type="ECO:0000313" key="4">
    <source>
        <dbReference type="Proteomes" id="UP000015101"/>
    </source>
</evidence>
<dbReference type="GeneID" id="20208545"/>
<protein>
    <submittedName>
        <fullName evidence="2 3">Uncharacterized protein</fullName>
    </submittedName>
</protein>
<dbReference type="AlphaFoldDB" id="T1FI96"/>
<feature type="chain" id="PRO_5010980717" evidence="1">
    <location>
        <begin position="24"/>
        <end position="216"/>
    </location>
</feature>
<dbReference type="CTD" id="20208545"/>
<evidence type="ECO:0000256" key="1">
    <source>
        <dbReference type="SAM" id="SignalP"/>
    </source>
</evidence>
<keyword evidence="1" id="KW-0732">Signal</keyword>
<dbReference type="RefSeq" id="XP_009030994.1">
    <property type="nucleotide sequence ID" value="XM_009032746.1"/>
</dbReference>
<evidence type="ECO:0000313" key="2">
    <source>
        <dbReference type="EMBL" id="ESN90905.1"/>
    </source>
</evidence>
<organism evidence="3 4">
    <name type="scientific">Helobdella robusta</name>
    <name type="common">Californian leech</name>
    <dbReference type="NCBI Taxonomy" id="6412"/>
    <lineage>
        <taxon>Eukaryota</taxon>
        <taxon>Metazoa</taxon>
        <taxon>Spiralia</taxon>
        <taxon>Lophotrochozoa</taxon>
        <taxon>Annelida</taxon>
        <taxon>Clitellata</taxon>
        <taxon>Hirudinea</taxon>
        <taxon>Rhynchobdellida</taxon>
        <taxon>Glossiphoniidae</taxon>
        <taxon>Helobdella</taxon>
    </lineage>
</organism>
<dbReference type="EMBL" id="AMQM01008220">
    <property type="status" value="NOT_ANNOTATED_CDS"/>
    <property type="molecule type" value="Genomic_DNA"/>
</dbReference>
<dbReference type="EnsemblMetazoa" id="HelroT182493">
    <property type="protein sequence ID" value="HelroP182493"/>
    <property type="gene ID" value="HelroG182493"/>
</dbReference>